<dbReference type="OrthoDB" id="441826at2759"/>
<feature type="region of interest" description="Disordered" evidence="1">
    <location>
        <begin position="668"/>
        <end position="690"/>
    </location>
</feature>
<accession>A0A9P1FMK1</accession>
<reference evidence="3" key="1">
    <citation type="submission" date="2022-10" db="EMBL/GenBank/DDBJ databases">
        <authorList>
            <person name="Chen Y."/>
            <person name="Dougan E. K."/>
            <person name="Chan C."/>
            <person name="Rhodes N."/>
            <person name="Thang M."/>
        </authorList>
    </citation>
    <scope>NUCLEOTIDE SEQUENCE</scope>
</reference>
<keyword evidence="2" id="KW-0472">Membrane</keyword>
<gene>
    <name evidence="3" type="ORF">C1SCF055_LOCUS7507</name>
</gene>
<dbReference type="Proteomes" id="UP001152797">
    <property type="component" value="Unassembled WGS sequence"/>
</dbReference>
<evidence type="ECO:0000256" key="2">
    <source>
        <dbReference type="SAM" id="Phobius"/>
    </source>
</evidence>
<feature type="compositionally biased region" description="Acidic residues" evidence="1">
    <location>
        <begin position="674"/>
        <end position="686"/>
    </location>
</feature>
<dbReference type="EMBL" id="CAMXCT020000496">
    <property type="protein sequence ID" value="CAL1132942.1"/>
    <property type="molecule type" value="Genomic_DNA"/>
</dbReference>
<organism evidence="3">
    <name type="scientific">Cladocopium goreaui</name>
    <dbReference type="NCBI Taxonomy" id="2562237"/>
    <lineage>
        <taxon>Eukaryota</taxon>
        <taxon>Sar</taxon>
        <taxon>Alveolata</taxon>
        <taxon>Dinophyceae</taxon>
        <taxon>Suessiales</taxon>
        <taxon>Symbiodiniaceae</taxon>
        <taxon>Cladocopium</taxon>
    </lineage>
</organism>
<dbReference type="AlphaFoldDB" id="A0A9P1FMK1"/>
<feature type="transmembrane region" description="Helical" evidence="2">
    <location>
        <begin position="471"/>
        <end position="492"/>
    </location>
</feature>
<keyword evidence="5" id="KW-1185">Reference proteome</keyword>
<proteinExistence type="predicted"/>
<keyword evidence="2" id="KW-0812">Transmembrane</keyword>
<comment type="caution">
    <text evidence="3">The sequence shown here is derived from an EMBL/GenBank/DDBJ whole genome shotgun (WGS) entry which is preliminary data.</text>
</comment>
<evidence type="ECO:0000313" key="3">
    <source>
        <dbReference type="EMBL" id="CAI3979567.1"/>
    </source>
</evidence>
<protein>
    <submittedName>
        <fullName evidence="4">Retrovirus-related Pol polyprotein from type-1 retrotransposable element R2</fullName>
    </submittedName>
</protein>
<dbReference type="EMBL" id="CAMXCT030000496">
    <property type="protein sequence ID" value="CAL4766879.1"/>
    <property type="molecule type" value="Genomic_DNA"/>
</dbReference>
<reference evidence="4 5" key="2">
    <citation type="submission" date="2024-05" db="EMBL/GenBank/DDBJ databases">
        <authorList>
            <person name="Chen Y."/>
            <person name="Shah S."/>
            <person name="Dougan E. K."/>
            <person name="Thang M."/>
            <person name="Chan C."/>
        </authorList>
    </citation>
    <scope>NUCLEOTIDE SEQUENCE [LARGE SCALE GENOMIC DNA]</scope>
</reference>
<evidence type="ECO:0000256" key="1">
    <source>
        <dbReference type="SAM" id="MobiDB-lite"/>
    </source>
</evidence>
<sequence length="1015" mass="114761">MATAVGRSALDVEDDTSLTTFLDDSSSSASSQARCRRTCRRWRCCKITCIVLVALLVLLGIVVGINISQRSALLEPMLQLLTQETSFCHAPARGTCVAELSDESLRRYDLHPPAAEKALMGFMYVQVAQRQPEIMREILSGAHLVLLKDQVESMAGPVSAYEMLEHWPGAYKRMSSHRSDAQQYGIPQGEVLHTILLGKIGGKTWFQFEGNGVNGVVTFILHMCDYVEYKLTGRNIGPLGTSKHTDRSPLLIQLPVAMKKQDDSRMSSDLQQDRPVGHGQQALHSLTLVRSRKVGGDVGHCVSSGPVFPPPPCQKPESSGEPKLGHSTEWLFSCTEKWKEKDQDISGKDSIQQLQEGFSVRKALAIGQCLFVLRLRCLARAPRWWEAVIYLRKLGFLLLELVPGSRPKIFCFTVCCLAALHAQEIYRPFDDRQGGLLNRIERYQLWSTLTPSLATLLAFELDNSRTSSRSLWSAIVVLCFVSHVLFIIVWIFHFFQNPLRRTAFWMAQWTPSAEKGWYLRNLILLSRSWWESSLRAQPYLAFHSLHGFVTVSGSGGDKALVPHLPQGHELPEVLLNSDEYRLRFSSVPSFLGEDIMPSSPSRLLVHKYLMSAVKYVVTNCHTISSSLLDFVLRAAFVLHKELVSAKQVRMVATDVARSILDRASEDKNPVLLRDEEEASESSDDETDAAKELHSKAAGRALEKELREHPEMLMEWQDFEDLKALAKELQAKGQGVTAKDLAIQHESQETPRTQVAPVDSVRIRPQQVDDVERTYRKKVSAMFSQWTFQHGMTLVDLRQGLALLRQVPPMELPVWLDAFERQWIPELLSSDRVIRRPAILEEEEAQAIKAVIESTFTGRAVTRRTRIQNVQMKKNWEVALEKEETKLEVALKWTRLLFWAYCGRFFVFKIAHLKCITQREKRQQQSFAATLQAPNLETMKLEPESQEAQMLGAEPVPEQLSPPAAPAVRHFEVKKSVLLASDQARARLSEMAFEPRRTKLATQHLGDSRCVDRSVL</sequence>
<keyword evidence="2" id="KW-1133">Transmembrane helix</keyword>
<evidence type="ECO:0000313" key="5">
    <source>
        <dbReference type="Proteomes" id="UP001152797"/>
    </source>
</evidence>
<dbReference type="EMBL" id="CAMXCT010000496">
    <property type="protein sequence ID" value="CAI3979567.1"/>
    <property type="molecule type" value="Genomic_DNA"/>
</dbReference>
<name>A0A9P1FMK1_9DINO</name>
<evidence type="ECO:0000313" key="4">
    <source>
        <dbReference type="EMBL" id="CAL4766879.1"/>
    </source>
</evidence>
<feature type="transmembrane region" description="Helical" evidence="2">
    <location>
        <begin position="443"/>
        <end position="459"/>
    </location>
</feature>
<feature type="transmembrane region" description="Helical" evidence="2">
    <location>
        <begin position="44"/>
        <end position="67"/>
    </location>
</feature>